<keyword evidence="2" id="KW-0540">Nuclease</keyword>
<dbReference type="InterPro" id="IPR003615">
    <property type="entry name" value="HNH_nuc"/>
</dbReference>
<reference evidence="2" key="1">
    <citation type="submission" date="2019-03" db="EMBL/GenBank/DDBJ databases">
        <authorList>
            <consortium name="Pathogen Informatics"/>
        </authorList>
    </citation>
    <scope>NUCLEOTIDE SEQUENCE</scope>
    <source>
        <strain evidence="2">5012STDY7626362</strain>
    </source>
</reference>
<dbReference type="Pfam" id="PF13391">
    <property type="entry name" value="HNH_2"/>
    <property type="match status" value="1"/>
</dbReference>
<dbReference type="GO" id="GO:0004519">
    <property type="term" value="F:endonuclease activity"/>
    <property type="evidence" value="ECO:0007669"/>
    <property type="project" value="UniProtKB-KW"/>
</dbReference>
<organism evidence="2">
    <name type="scientific">Klebsiella pneumoniae</name>
    <dbReference type="NCBI Taxonomy" id="573"/>
    <lineage>
        <taxon>Bacteria</taxon>
        <taxon>Pseudomonadati</taxon>
        <taxon>Pseudomonadota</taxon>
        <taxon>Gammaproteobacteria</taxon>
        <taxon>Enterobacterales</taxon>
        <taxon>Enterobacteriaceae</taxon>
        <taxon>Klebsiella/Raoultella group</taxon>
        <taxon>Klebsiella</taxon>
        <taxon>Klebsiella pneumoniae complex</taxon>
    </lineage>
</organism>
<keyword evidence="2" id="KW-0378">Hydrolase</keyword>
<gene>
    <name evidence="2" type="ORF">SAMEA4873563_02489</name>
</gene>
<evidence type="ECO:0000259" key="1">
    <source>
        <dbReference type="Pfam" id="PF13391"/>
    </source>
</evidence>
<feature type="domain" description="HNH nuclease" evidence="1">
    <location>
        <begin position="189"/>
        <end position="238"/>
    </location>
</feature>
<proteinExistence type="predicted"/>
<dbReference type="AlphaFoldDB" id="A0A486V614"/>
<accession>A0A486V614</accession>
<dbReference type="EMBL" id="CAAHDH010000001">
    <property type="protein sequence ID" value="VGM46622.1"/>
    <property type="molecule type" value="Genomic_DNA"/>
</dbReference>
<protein>
    <submittedName>
        <fullName evidence="2">Restriction endonuclease</fullName>
    </submittedName>
</protein>
<sequence length="285" mass="32318">MNESAPLLKPRHTLQVVRIPSSEVQNLGFTSFYSWLNSLGYDTTNHSNQRADWARDGGWHLKACKNKVSNQEDFWLISFDGKGGVLLSEKSQQDYRSAYRRLIKEGYQPARIEAMTRGELYSTYNEVRGSARSHPHLKPSQVDQADFELHPDQIRDMVNSSMIKTYNTYSRFGQARFRNAVLLNSLNVCAVTGVEYRAALDAAHIHPHSNGGAMKVANGIALRKDLHAVFDRGDMAVNPETLTIHFSERAIDSYLDFEGHVIQTVLSLDKIALVARWEEFCSRVK</sequence>
<name>A0A486V614_KLEPN</name>
<evidence type="ECO:0000313" key="2">
    <source>
        <dbReference type="EMBL" id="VGM46622.1"/>
    </source>
</evidence>
<keyword evidence="2" id="KW-0255">Endonuclease</keyword>